<dbReference type="SMART" id="SM00220">
    <property type="entry name" value="S_TKc"/>
    <property type="match status" value="1"/>
</dbReference>
<dbReference type="SUPFAM" id="SSF56112">
    <property type="entry name" value="Protein kinase-like (PK-like)"/>
    <property type="match status" value="1"/>
</dbReference>
<dbReference type="InterPro" id="IPR011009">
    <property type="entry name" value="Kinase-like_dom_sf"/>
</dbReference>
<feature type="region of interest" description="Disordered" evidence="1">
    <location>
        <begin position="1"/>
        <end position="22"/>
    </location>
</feature>
<dbReference type="Gene3D" id="3.30.200.20">
    <property type="entry name" value="Phosphorylase Kinase, domain 1"/>
    <property type="match status" value="1"/>
</dbReference>
<dbReference type="InterPro" id="IPR051866">
    <property type="entry name" value="Intracell_Sig-Traffick_Protein"/>
</dbReference>
<reference evidence="3" key="1">
    <citation type="submission" date="2023-07" db="EMBL/GenBank/DDBJ databases">
        <title>Chromosome-level genome assembly of Artemia franciscana.</title>
        <authorList>
            <person name="Jo E."/>
        </authorList>
    </citation>
    <scope>NUCLEOTIDE SEQUENCE</scope>
    <source>
        <tissue evidence="3">Whole body</tissue>
    </source>
</reference>
<sequence>MLSSYFNKDDKNSSVQPKEKVNTRDAIETTKTYFLESLKNQDLRKSYLTVAESFVSRFFIPSRWNFERGTHVSMSHNTPSPMKKLIAPPPHQATDRSHWSNMVPIASCMEVINSFKAPYDTLLSMTVTGIEDNMIFVKHKNSEATYAVKSIEKCNMGACMNFVTVLPQSVPFVVQLKMLIETEDKYFLFFERLRLGKLWNFLRKINVDPSKKNVQLESYDALKDMEEFLPEFQLLSRRPFCALPEFSVRIWSAEILLVLEALHEQGLVWGDLHPGNILLHHTGHVMLTYYSILSGFDVEKPYDCIRSSYSAPELVGLYDPTPAADWWSFGAIIYELLTGEPLSWNIQKGGSPQCMVFKDWLSEEAKDLVCRLLELHPHERLGAGICGAEEIKAHPFFHPVDWSHLSKIGSCLHNYD</sequence>
<dbReference type="EMBL" id="JAVRJZ010000011">
    <property type="protein sequence ID" value="KAK2717036.1"/>
    <property type="molecule type" value="Genomic_DNA"/>
</dbReference>
<dbReference type="PANTHER" id="PTHR15508:SF9">
    <property type="entry name" value="SORTING NEXIN-15"/>
    <property type="match status" value="1"/>
</dbReference>
<dbReference type="EMBL" id="JAVRJZ010000011">
    <property type="protein sequence ID" value="KAK2717037.1"/>
    <property type="molecule type" value="Genomic_DNA"/>
</dbReference>
<dbReference type="AlphaFoldDB" id="A0AA88HZ86"/>
<dbReference type="Pfam" id="PF00069">
    <property type="entry name" value="Pkinase"/>
    <property type="match status" value="1"/>
</dbReference>
<comment type="caution">
    <text evidence="3">The sequence shown here is derived from an EMBL/GenBank/DDBJ whole genome shotgun (WGS) entry which is preliminary data.</text>
</comment>
<dbReference type="GO" id="GO:0004672">
    <property type="term" value="F:protein kinase activity"/>
    <property type="evidence" value="ECO:0007669"/>
    <property type="project" value="InterPro"/>
</dbReference>
<dbReference type="PROSITE" id="PS50011">
    <property type="entry name" value="PROTEIN_KINASE_DOM"/>
    <property type="match status" value="1"/>
</dbReference>
<dbReference type="EMBL" id="JAVRJZ010000011">
    <property type="protein sequence ID" value="KAK2717038.1"/>
    <property type="molecule type" value="Genomic_DNA"/>
</dbReference>
<protein>
    <recommendedName>
        <fullName evidence="2">Protein kinase domain-containing protein</fullName>
    </recommendedName>
</protein>
<organism evidence="3 4">
    <name type="scientific">Artemia franciscana</name>
    <name type="common">Brine shrimp</name>
    <name type="synonym">Artemia sanfranciscana</name>
    <dbReference type="NCBI Taxonomy" id="6661"/>
    <lineage>
        <taxon>Eukaryota</taxon>
        <taxon>Metazoa</taxon>
        <taxon>Ecdysozoa</taxon>
        <taxon>Arthropoda</taxon>
        <taxon>Crustacea</taxon>
        <taxon>Branchiopoda</taxon>
        <taxon>Anostraca</taxon>
        <taxon>Artemiidae</taxon>
        <taxon>Artemia</taxon>
    </lineage>
</organism>
<dbReference type="PANTHER" id="PTHR15508">
    <property type="entry name" value="RIBOSOMAL PROTEIN S6 KINASE"/>
    <property type="match status" value="1"/>
</dbReference>
<evidence type="ECO:0000313" key="4">
    <source>
        <dbReference type="Proteomes" id="UP001187531"/>
    </source>
</evidence>
<evidence type="ECO:0000313" key="3">
    <source>
        <dbReference type="EMBL" id="KAK2717036.1"/>
    </source>
</evidence>
<keyword evidence="4" id="KW-1185">Reference proteome</keyword>
<proteinExistence type="predicted"/>
<evidence type="ECO:0000259" key="2">
    <source>
        <dbReference type="PROSITE" id="PS50011"/>
    </source>
</evidence>
<name>A0AA88HZ86_ARTSF</name>
<feature type="domain" description="Protein kinase" evidence="2">
    <location>
        <begin position="120"/>
        <end position="397"/>
    </location>
</feature>
<evidence type="ECO:0000256" key="1">
    <source>
        <dbReference type="SAM" id="MobiDB-lite"/>
    </source>
</evidence>
<dbReference type="GO" id="GO:0005524">
    <property type="term" value="F:ATP binding"/>
    <property type="evidence" value="ECO:0007669"/>
    <property type="project" value="InterPro"/>
</dbReference>
<gene>
    <name evidence="3" type="ORF">QYM36_007248</name>
</gene>
<accession>A0AA88HZ86</accession>
<dbReference type="Proteomes" id="UP001187531">
    <property type="component" value="Unassembled WGS sequence"/>
</dbReference>
<feature type="compositionally biased region" description="Basic and acidic residues" evidence="1">
    <location>
        <begin position="7"/>
        <end position="22"/>
    </location>
</feature>
<dbReference type="InterPro" id="IPR000719">
    <property type="entry name" value="Prot_kinase_dom"/>
</dbReference>
<dbReference type="Gene3D" id="1.10.510.10">
    <property type="entry name" value="Transferase(Phosphotransferase) domain 1"/>
    <property type="match status" value="1"/>
</dbReference>